<protein>
    <recommendedName>
        <fullName evidence="1">Calcineurin-like phosphoesterase domain-containing protein</fullName>
    </recommendedName>
</protein>
<dbReference type="PANTHER" id="PTHR42850">
    <property type="entry name" value="METALLOPHOSPHOESTERASE"/>
    <property type="match status" value="1"/>
</dbReference>
<dbReference type="AlphaFoldDB" id="A0A3B1DI64"/>
<dbReference type="InterPro" id="IPR050126">
    <property type="entry name" value="Ap4A_hydrolase"/>
</dbReference>
<feature type="domain" description="Calcineurin-like phosphoesterase" evidence="1">
    <location>
        <begin position="1"/>
        <end position="186"/>
    </location>
</feature>
<proteinExistence type="predicted"/>
<dbReference type="EMBL" id="UOGL01000008">
    <property type="protein sequence ID" value="VAX35764.1"/>
    <property type="molecule type" value="Genomic_DNA"/>
</dbReference>
<name>A0A3B1DI64_9ZZZZ</name>
<dbReference type="GO" id="GO:0005737">
    <property type="term" value="C:cytoplasm"/>
    <property type="evidence" value="ECO:0007669"/>
    <property type="project" value="TreeGrafter"/>
</dbReference>
<dbReference type="InterPro" id="IPR024654">
    <property type="entry name" value="Calcineurin-like_PHP_lpxH"/>
</dbReference>
<dbReference type="SUPFAM" id="SSF56300">
    <property type="entry name" value="Metallo-dependent phosphatases"/>
    <property type="match status" value="1"/>
</dbReference>
<dbReference type="Pfam" id="PF12850">
    <property type="entry name" value="Metallophos_2"/>
    <property type="match status" value="1"/>
</dbReference>
<organism evidence="2">
    <name type="scientific">hydrothermal vent metagenome</name>
    <dbReference type="NCBI Taxonomy" id="652676"/>
    <lineage>
        <taxon>unclassified sequences</taxon>
        <taxon>metagenomes</taxon>
        <taxon>ecological metagenomes</taxon>
    </lineage>
</organism>
<evidence type="ECO:0000259" key="1">
    <source>
        <dbReference type="Pfam" id="PF12850"/>
    </source>
</evidence>
<reference evidence="2" key="1">
    <citation type="submission" date="2018-06" db="EMBL/GenBank/DDBJ databases">
        <authorList>
            <person name="Zhirakovskaya E."/>
        </authorList>
    </citation>
    <scope>NUCLEOTIDE SEQUENCE</scope>
</reference>
<sequence>MKILLLSDIHSNWAALSAIKESFDVCLFAGDAVDYGANPVPCVHWLQENANVAIRGNHDHAVAQHVPARRGTGFRELAAATRPLHWELLSNRHIKYLTRMPVTKRVVLDDLSFYLVHATPRDPMDEYLADNADAWEMQLESIEADFVCVGHTHLPFHLHLGKTQVINSGSVGQPRDGDPRCSYVMIEDGKVHLRRVRYNIDAAIDQLHQAGVTGEAMELAERVLRTGSQMVQEEKQVENKNKGDVNE</sequence>
<dbReference type="PIRSF" id="PIRSF000883">
    <property type="entry name" value="Pesterase_MJ0912"/>
    <property type="match status" value="1"/>
</dbReference>
<evidence type="ECO:0000313" key="2">
    <source>
        <dbReference type="EMBL" id="VAX35764.1"/>
    </source>
</evidence>
<dbReference type="GO" id="GO:0016791">
    <property type="term" value="F:phosphatase activity"/>
    <property type="evidence" value="ECO:0007669"/>
    <property type="project" value="TreeGrafter"/>
</dbReference>
<gene>
    <name evidence="2" type="ORF">MNBD_PLANCTO02-1645</name>
</gene>
<dbReference type="Gene3D" id="3.60.21.10">
    <property type="match status" value="1"/>
</dbReference>
<dbReference type="InterPro" id="IPR029052">
    <property type="entry name" value="Metallo-depent_PP-like"/>
</dbReference>
<dbReference type="PANTHER" id="PTHR42850:SF2">
    <property type="entry name" value="BLL5683 PROTEIN"/>
    <property type="match status" value="1"/>
</dbReference>
<dbReference type="InterPro" id="IPR011152">
    <property type="entry name" value="Pesterase_MJ0912"/>
</dbReference>
<accession>A0A3B1DI64</accession>